<sequence length="196" mass="22511">MESCINTIVDRINDLDKEVSKVNSYQIELNDLKQKINELSEGTLRNDQWVRRSNIQINGIPHKKCENLIQIVKSLASKSGYCSNPDTDIDFVTRVAIKNDSVENKPRPIILKMQARYKKDDFLSSLRKIKNLKASDLGYAGVNTSIYANDHLTTYNTRKSLLNEARRRAKEKGFMYCWVLSQGKTMGSLKNQYTID</sequence>
<evidence type="ECO:0000313" key="2">
    <source>
        <dbReference type="EMBL" id="VVD02911.1"/>
    </source>
</evidence>
<reference evidence="2 3" key="1">
    <citation type="submission" date="2017-07" db="EMBL/GenBank/DDBJ databases">
        <authorList>
            <person name="Talla V."/>
            <person name="Backstrom N."/>
        </authorList>
    </citation>
    <scope>NUCLEOTIDE SEQUENCE [LARGE SCALE GENOMIC DNA]</scope>
</reference>
<protein>
    <submittedName>
        <fullName evidence="2">Uncharacterized protein</fullName>
    </submittedName>
</protein>
<accession>A0A5E4QXG9</accession>
<dbReference type="Gene3D" id="3.30.70.1820">
    <property type="entry name" value="L1 transposable element, RRM domain"/>
    <property type="match status" value="1"/>
</dbReference>
<proteinExistence type="predicted"/>
<dbReference type="Proteomes" id="UP000324832">
    <property type="component" value="Unassembled WGS sequence"/>
</dbReference>
<feature type="coiled-coil region" evidence="1">
    <location>
        <begin position="15"/>
        <end position="42"/>
    </location>
</feature>
<keyword evidence="1" id="KW-0175">Coiled coil</keyword>
<gene>
    <name evidence="2" type="ORF">LSINAPIS_LOCUS13012</name>
</gene>
<dbReference type="EMBL" id="FZQP02006443">
    <property type="protein sequence ID" value="VVD02911.1"/>
    <property type="molecule type" value="Genomic_DNA"/>
</dbReference>
<organism evidence="2 3">
    <name type="scientific">Leptidea sinapis</name>
    <dbReference type="NCBI Taxonomy" id="189913"/>
    <lineage>
        <taxon>Eukaryota</taxon>
        <taxon>Metazoa</taxon>
        <taxon>Ecdysozoa</taxon>
        <taxon>Arthropoda</taxon>
        <taxon>Hexapoda</taxon>
        <taxon>Insecta</taxon>
        <taxon>Pterygota</taxon>
        <taxon>Neoptera</taxon>
        <taxon>Endopterygota</taxon>
        <taxon>Lepidoptera</taxon>
        <taxon>Glossata</taxon>
        <taxon>Ditrysia</taxon>
        <taxon>Papilionoidea</taxon>
        <taxon>Pieridae</taxon>
        <taxon>Dismorphiinae</taxon>
        <taxon>Leptidea</taxon>
    </lineage>
</organism>
<evidence type="ECO:0000256" key="1">
    <source>
        <dbReference type="SAM" id="Coils"/>
    </source>
</evidence>
<keyword evidence="3" id="KW-1185">Reference proteome</keyword>
<name>A0A5E4QXG9_9NEOP</name>
<evidence type="ECO:0000313" key="3">
    <source>
        <dbReference type="Proteomes" id="UP000324832"/>
    </source>
</evidence>
<dbReference type="AlphaFoldDB" id="A0A5E4QXG9"/>